<evidence type="ECO:0000313" key="1">
    <source>
        <dbReference type="EMBL" id="EFY91347.1"/>
    </source>
</evidence>
<dbReference type="InParanoid" id="E9DY12"/>
<reference evidence="1 2" key="1">
    <citation type="journal article" date="2011" name="PLoS Genet.">
        <title>Genome sequencing and comparative transcriptomics of the model entomopathogenic fungi Metarhizium anisopliae and M. acridum.</title>
        <authorList>
            <person name="Gao Q."/>
            <person name="Jin K."/>
            <person name="Ying S.H."/>
            <person name="Zhang Y."/>
            <person name="Xiao G."/>
            <person name="Shang Y."/>
            <person name="Duan Z."/>
            <person name="Hu X."/>
            <person name="Xie X.Q."/>
            <person name="Zhou G."/>
            <person name="Peng G."/>
            <person name="Luo Z."/>
            <person name="Huang W."/>
            <person name="Wang B."/>
            <person name="Fang W."/>
            <person name="Wang S."/>
            <person name="Zhong Y."/>
            <person name="Ma L.J."/>
            <person name="St Leger R.J."/>
            <person name="Zhao G.P."/>
            <person name="Pei Y."/>
            <person name="Feng M.G."/>
            <person name="Xia Y."/>
            <person name="Wang C."/>
        </authorList>
    </citation>
    <scope>NUCLEOTIDE SEQUENCE [LARGE SCALE GENOMIC DNA]</scope>
    <source>
        <strain evidence="1 2">CQMa 102</strain>
    </source>
</reference>
<dbReference type="STRING" id="655827.E9DY12"/>
<name>E9DY12_METAQ</name>
<sequence>MAPGSAIGISYQDQIKSNCRMYLGRDAKIHIITALDAEHSPPWAGYLVQDDARGQVCVLSAEGNTVQEVFTKMHSASARAVQRYIKANGFQAAEGGLEKTGISKSALTIRGQHIRLPTCQDAERALSQVFQSKHARHESITDRRS</sequence>
<organism evidence="2">
    <name type="scientific">Metarhizium acridum (strain CQMa 102)</name>
    <dbReference type="NCBI Taxonomy" id="655827"/>
    <lineage>
        <taxon>Eukaryota</taxon>
        <taxon>Fungi</taxon>
        <taxon>Dikarya</taxon>
        <taxon>Ascomycota</taxon>
        <taxon>Pezizomycotina</taxon>
        <taxon>Sordariomycetes</taxon>
        <taxon>Hypocreomycetidae</taxon>
        <taxon>Hypocreales</taxon>
        <taxon>Clavicipitaceae</taxon>
        <taxon>Metarhizium</taxon>
    </lineage>
</organism>
<gene>
    <name evidence="1" type="ORF">MAC_02510</name>
</gene>
<protein>
    <submittedName>
        <fullName evidence="1">Uncharacterized protein</fullName>
    </submittedName>
</protein>
<dbReference type="Proteomes" id="UP000002499">
    <property type="component" value="Unassembled WGS sequence"/>
</dbReference>
<proteinExistence type="predicted"/>
<dbReference type="EMBL" id="GL698482">
    <property type="protein sequence ID" value="EFY91347.1"/>
    <property type="molecule type" value="Genomic_DNA"/>
</dbReference>
<evidence type="ECO:0000313" key="2">
    <source>
        <dbReference type="Proteomes" id="UP000002499"/>
    </source>
</evidence>
<dbReference type="HOGENOM" id="CLU_1787259_0_0_1"/>
<keyword evidence="2" id="KW-1185">Reference proteome</keyword>
<accession>E9DY12</accession>
<dbReference type="AlphaFoldDB" id="E9DY12"/>
<dbReference type="OrthoDB" id="4940489at2759"/>